<dbReference type="Proteomes" id="UP000282760">
    <property type="component" value="Chromosome"/>
</dbReference>
<accession>A0A3T0JNH5</accession>
<proteinExistence type="predicted"/>
<gene>
    <name evidence="1" type="ORF">CT157_02900</name>
</gene>
<dbReference type="AlphaFoldDB" id="A0A3T0JNH5"/>
<dbReference type="EMBL" id="CP024646">
    <property type="protein sequence ID" value="AZV24998.1"/>
    <property type="molecule type" value="Genomic_DNA"/>
</dbReference>
<evidence type="ECO:0000313" key="1">
    <source>
        <dbReference type="EMBL" id="AZV24998.1"/>
    </source>
</evidence>
<name>A0A3T0JNH5_PSESX</name>
<evidence type="ECO:0000313" key="2">
    <source>
        <dbReference type="Proteomes" id="UP000282760"/>
    </source>
</evidence>
<sequence>MNRYSPLKANATNSPTYLIDTHAAPSQLFEDACFRIRAAVSLLETLTSVTIKDINDSDLYRLILPVYVLLQDGVDTLDQVSFKGDFTHG</sequence>
<protein>
    <submittedName>
        <fullName evidence="1">Uncharacterized protein</fullName>
    </submittedName>
</protein>
<reference evidence="1 2" key="1">
    <citation type="submission" date="2017-11" db="EMBL/GenBank/DDBJ databases">
        <title>Effect of PGPRs.</title>
        <authorList>
            <person name="Oliva R."/>
            <person name="Nong J."/>
            <person name="Roman V."/>
        </authorList>
    </citation>
    <scope>NUCLEOTIDE SEQUENCE [LARGE SCALE GENOMIC DNA]</scope>
    <source>
        <strain evidence="1">Inb918</strain>
    </source>
</reference>
<organism evidence="1 2">
    <name type="scientific">Pseudomonas syringae</name>
    <dbReference type="NCBI Taxonomy" id="317"/>
    <lineage>
        <taxon>Bacteria</taxon>
        <taxon>Pseudomonadati</taxon>
        <taxon>Pseudomonadota</taxon>
        <taxon>Gammaproteobacteria</taxon>
        <taxon>Pseudomonadales</taxon>
        <taxon>Pseudomonadaceae</taxon>
        <taxon>Pseudomonas</taxon>
    </lineage>
</organism>